<dbReference type="SUPFAM" id="SSF103473">
    <property type="entry name" value="MFS general substrate transporter"/>
    <property type="match status" value="1"/>
</dbReference>
<sequence>MGIFDFFLATLSEIPASIIAYLLVDTQKVGRIRIIFASLIFYKFLLFGLGAILFFSKFAGLVAQPVTSESYDTNFRSMGLGICAASGRAAGALAPFVLYKIFFDLQQNNDLQQNEKKIN</sequence>
<comment type="subcellular location">
    <subcellularLocation>
        <location evidence="1">Membrane</location>
        <topology evidence="1">Multi-pass membrane protein</topology>
    </subcellularLocation>
</comment>
<dbReference type="EMBL" id="GL983432">
    <property type="protein sequence ID" value="EGR33520.1"/>
    <property type="molecule type" value="Genomic_DNA"/>
</dbReference>
<keyword evidence="2 5" id="KW-0812">Transmembrane</keyword>
<evidence type="ECO:0000256" key="3">
    <source>
        <dbReference type="ARBA" id="ARBA00022989"/>
    </source>
</evidence>
<organism evidence="6 7">
    <name type="scientific">Ichthyophthirius multifiliis</name>
    <name type="common">White spot disease agent</name>
    <name type="synonym">Ich</name>
    <dbReference type="NCBI Taxonomy" id="5932"/>
    <lineage>
        <taxon>Eukaryota</taxon>
        <taxon>Sar</taxon>
        <taxon>Alveolata</taxon>
        <taxon>Ciliophora</taxon>
        <taxon>Intramacronucleata</taxon>
        <taxon>Oligohymenophorea</taxon>
        <taxon>Hymenostomatida</taxon>
        <taxon>Ophryoglenina</taxon>
        <taxon>Ichthyophthirius</taxon>
    </lineage>
</organism>
<dbReference type="InterPro" id="IPR036259">
    <property type="entry name" value="MFS_trans_sf"/>
</dbReference>
<feature type="transmembrane region" description="Helical" evidence="5">
    <location>
        <begin position="6"/>
        <end position="24"/>
    </location>
</feature>
<accession>G0QMN6</accession>
<dbReference type="InParanoid" id="G0QMN6"/>
<keyword evidence="7" id="KW-1185">Reference proteome</keyword>
<feature type="transmembrane region" description="Helical" evidence="5">
    <location>
        <begin position="78"/>
        <end position="99"/>
    </location>
</feature>
<protein>
    <submittedName>
        <fullName evidence="6">Major facilitator superfamily protein, putative</fullName>
    </submittedName>
</protein>
<proteinExistence type="predicted"/>
<dbReference type="GeneID" id="14909701"/>
<dbReference type="Gene3D" id="1.20.1250.20">
    <property type="entry name" value="MFS general substrate transporter like domains"/>
    <property type="match status" value="1"/>
</dbReference>
<evidence type="ECO:0000256" key="2">
    <source>
        <dbReference type="ARBA" id="ARBA00022692"/>
    </source>
</evidence>
<evidence type="ECO:0000256" key="1">
    <source>
        <dbReference type="ARBA" id="ARBA00004141"/>
    </source>
</evidence>
<evidence type="ECO:0000256" key="4">
    <source>
        <dbReference type="ARBA" id="ARBA00023136"/>
    </source>
</evidence>
<evidence type="ECO:0000313" key="6">
    <source>
        <dbReference type="EMBL" id="EGR33520.1"/>
    </source>
</evidence>
<dbReference type="RefSeq" id="XP_004037506.1">
    <property type="nucleotide sequence ID" value="XM_004037458.1"/>
</dbReference>
<gene>
    <name evidence="6" type="ORF">IMG5_050600</name>
</gene>
<dbReference type="AlphaFoldDB" id="G0QMN6"/>
<evidence type="ECO:0000313" key="7">
    <source>
        <dbReference type="Proteomes" id="UP000008983"/>
    </source>
</evidence>
<keyword evidence="4 5" id="KW-0472">Membrane</keyword>
<dbReference type="GO" id="GO:0016020">
    <property type="term" value="C:membrane"/>
    <property type="evidence" value="ECO:0007669"/>
    <property type="project" value="UniProtKB-SubCell"/>
</dbReference>
<name>G0QMN6_ICHMU</name>
<dbReference type="Proteomes" id="UP000008983">
    <property type="component" value="Unassembled WGS sequence"/>
</dbReference>
<dbReference type="PANTHER" id="PTHR24064">
    <property type="entry name" value="SOLUTE CARRIER FAMILY 22 MEMBER"/>
    <property type="match status" value="1"/>
</dbReference>
<evidence type="ECO:0000256" key="5">
    <source>
        <dbReference type="SAM" id="Phobius"/>
    </source>
</evidence>
<dbReference type="OrthoDB" id="4139357at2759"/>
<reference evidence="6 7" key="1">
    <citation type="submission" date="2011-07" db="EMBL/GenBank/DDBJ databases">
        <authorList>
            <person name="Coyne R."/>
            <person name="Brami D."/>
            <person name="Johnson J."/>
            <person name="Hostetler J."/>
            <person name="Hannick L."/>
            <person name="Clark T."/>
            <person name="Cassidy-Hanley D."/>
            <person name="Inman J."/>
        </authorList>
    </citation>
    <scope>NUCLEOTIDE SEQUENCE [LARGE SCALE GENOMIC DNA]</scope>
    <source>
        <strain evidence="6 7">G5</strain>
    </source>
</reference>
<feature type="transmembrane region" description="Helical" evidence="5">
    <location>
        <begin position="36"/>
        <end position="58"/>
    </location>
</feature>
<keyword evidence="3 5" id="KW-1133">Transmembrane helix</keyword>